<name>A0ABR3MFS0_9TELE</name>
<dbReference type="InterPro" id="IPR044564">
    <property type="entry name" value="Na_chnl_inactivation_gate"/>
</dbReference>
<feature type="transmembrane region" description="Helical" evidence="13">
    <location>
        <begin position="895"/>
        <end position="913"/>
    </location>
</feature>
<dbReference type="Pfam" id="PF06512">
    <property type="entry name" value="Na_trans_assoc"/>
    <property type="match status" value="1"/>
</dbReference>
<dbReference type="Gene3D" id="1.10.287.70">
    <property type="match status" value="3"/>
</dbReference>
<evidence type="ECO:0000256" key="10">
    <source>
        <dbReference type="ARBA" id="ARBA00023201"/>
    </source>
</evidence>
<feature type="compositionally biased region" description="Acidic residues" evidence="12">
    <location>
        <begin position="838"/>
        <end position="854"/>
    </location>
</feature>
<keyword evidence="4 13" id="KW-0812">Transmembrane</keyword>
<evidence type="ECO:0000313" key="17">
    <source>
        <dbReference type="Proteomes" id="UP001558613"/>
    </source>
</evidence>
<keyword evidence="17" id="KW-1185">Reference proteome</keyword>
<evidence type="ECO:0000256" key="13">
    <source>
        <dbReference type="SAM" id="Phobius"/>
    </source>
</evidence>
<evidence type="ECO:0000256" key="4">
    <source>
        <dbReference type="ARBA" id="ARBA00022692"/>
    </source>
</evidence>
<feature type="region of interest" description="Disordered" evidence="12">
    <location>
        <begin position="800"/>
        <end position="857"/>
    </location>
</feature>
<feature type="transmembrane region" description="Helical" evidence="13">
    <location>
        <begin position="1246"/>
        <end position="1264"/>
    </location>
</feature>
<feature type="transmembrane region" description="Helical" evidence="13">
    <location>
        <begin position="1135"/>
        <end position="1158"/>
    </location>
</feature>
<evidence type="ECO:0000256" key="9">
    <source>
        <dbReference type="ARBA" id="ARBA00023136"/>
    </source>
</evidence>
<keyword evidence="8" id="KW-0406">Ion transport</keyword>
<keyword evidence="11" id="KW-0407">Ion channel</keyword>
<evidence type="ECO:0000256" key="2">
    <source>
        <dbReference type="ARBA" id="ARBA00022448"/>
    </source>
</evidence>
<feature type="transmembrane region" description="Helical" evidence="13">
    <location>
        <begin position="591"/>
        <end position="619"/>
    </location>
</feature>
<keyword evidence="6 13" id="KW-1133">Transmembrane helix</keyword>
<dbReference type="PANTHER" id="PTHR10037">
    <property type="entry name" value="VOLTAGE-GATED CATION CHANNEL CALCIUM AND SODIUM"/>
    <property type="match status" value="1"/>
</dbReference>
<accession>A0ABR3MFS0</accession>
<organism evidence="16 17">
    <name type="scientific">Cirrhinus molitorella</name>
    <name type="common">mud carp</name>
    <dbReference type="NCBI Taxonomy" id="172907"/>
    <lineage>
        <taxon>Eukaryota</taxon>
        <taxon>Metazoa</taxon>
        <taxon>Chordata</taxon>
        <taxon>Craniata</taxon>
        <taxon>Vertebrata</taxon>
        <taxon>Euteleostomi</taxon>
        <taxon>Actinopterygii</taxon>
        <taxon>Neopterygii</taxon>
        <taxon>Teleostei</taxon>
        <taxon>Ostariophysi</taxon>
        <taxon>Cypriniformes</taxon>
        <taxon>Cyprinidae</taxon>
        <taxon>Labeoninae</taxon>
        <taxon>Labeonini</taxon>
        <taxon>Cirrhinus</taxon>
    </lineage>
</organism>
<feature type="domain" description="Sodium ion transport-associated" evidence="15">
    <location>
        <begin position="718"/>
        <end position="889"/>
    </location>
</feature>
<dbReference type="PANTHER" id="PTHR10037:SF223">
    <property type="entry name" value="SODIUM CHANNEL PROTEIN TYPE 4 SUBUNIT ALPHA"/>
    <property type="match status" value="1"/>
</dbReference>
<dbReference type="InterPro" id="IPR010526">
    <property type="entry name" value="Na_trans_assoc_dom"/>
</dbReference>
<evidence type="ECO:0000256" key="5">
    <source>
        <dbReference type="ARBA" id="ARBA00022882"/>
    </source>
</evidence>
<keyword evidence="9 13" id="KW-0472">Membrane</keyword>
<evidence type="ECO:0000256" key="6">
    <source>
        <dbReference type="ARBA" id="ARBA00022989"/>
    </source>
</evidence>
<evidence type="ECO:0000313" key="16">
    <source>
        <dbReference type="EMBL" id="KAL1263933.1"/>
    </source>
</evidence>
<dbReference type="EMBL" id="JAYMGO010000012">
    <property type="protein sequence ID" value="KAL1263933.1"/>
    <property type="molecule type" value="Genomic_DNA"/>
</dbReference>
<dbReference type="InterPro" id="IPR005821">
    <property type="entry name" value="Ion_trans_dom"/>
</dbReference>
<feature type="transmembrane region" description="Helical" evidence="13">
    <location>
        <begin position="1276"/>
        <end position="1295"/>
    </location>
</feature>
<evidence type="ECO:0000256" key="11">
    <source>
        <dbReference type="ARBA" id="ARBA00023303"/>
    </source>
</evidence>
<proteinExistence type="predicted"/>
<dbReference type="InterPro" id="IPR043203">
    <property type="entry name" value="VGCC_Ca_Na"/>
</dbReference>
<sequence length="1337" mass="152084">MARLLPSTGTDVFHRFTPESLAEIDRLIQERSTREDVEGIEEEPQAPSSDLEAGKSLPMIYGDPPKDLLNTPLEDIDPFYKTQKTFIVVSKGNTIYSMFIMITILSNCVFMTMSNPPAWSKTVEYVFTGIYTFEATVKVLSRGFCIGPFTFLRDPWNWLDFMVISMAYITEFVDLGNVSALRTFRVLRALKTITVIPGLKTIVGALIQSVKKMVNVMILTLFALAVFALIGLQLFMGNLRHKCIRWPIPNSTIFDDYNSTMVNGTFLNVTDTFDFKAYIDNEGETLRAAGKTYMIFFVVVIFLGSFYLINLILAVVAMAYDEQNEATLAEAREKEEEFQRLLEQLRNQEQEAGSKASLASQATQSRGSNRTGSLHSLGGDDVIKDCNGRIVPRLVVNRASANKELSAEEDHKSVSSKHSMQYLDQPKVSMRTASAISVLTATMEELEEAQRPCPPGWYKFADIFFKWDCCAPWIIFKNWVNFVVMDPFVDLGITICIVLNTLFMAMEHYPMSPHFEHVFTGIFTAEMVFKLIAMDPYYYFQVGWNIFDSIIVTFSLVELGLANVQGLSVLRSFRLLRVFKLAKSWPTLNMLIKIIGNSVGALGNLTLVLAIIVFIFAVVGMQLFGKSYKDCVCKISEDCELPRWHMNDFFHSFLIVFRILCGEWIETMWDCMEVAGASMCLIVFMMVMVIGNLVVLNLFLALLLSSFSGDNLSGGDEDGEMNNLQIAIGRITRGVDWLKAFIASMVRQILGKKPPDNNEGRGEGEIELCAINHLDEGKMPDGLTNCLPSTLTVPIARCESDVEEENSDESSDEEDGKAALNDDDSSVCSTVDYQPPEPEPEPVEEEEPEPEEPESCFTEGCVKRFPCLYVDITEGWGKKWWNLRRTCFTIVEHDYFETFIIFMILLSSGALAFEDINIERRRVIKIILEYADKVFTYIFIVEMLLKWVAYGFKTYFTNAWCWLDFLIVDVSLVSLTANLLGYSELGAIKSLRTLRALRPLRALSRFEGMRVVVNALVGAIPSIFNVLLVCLIFWLIFSIMGVNLFAGKFYHCINTTTEERFPMDVVNNKSDCIALMDTNEARWVNVKVNYDNVGTGYLSLLQIATFKGWMDIMYAAVDSREVEEQPSYEINLYMYLYFVIFIIFGSFFTLNLFIGVIIDNFNQQKSKIRKDIFMTEEQKKYYNAMKKLGSKKPAKPIPRPSNEIQGVVFDFITKQFFDIFIMVLICLNMVTMMIETDDQSPEKEDILYQINLVFIVVFTGECVLKMFALRHYFFTIGWNVFDFVVVILSIAGLMLSDIIEKYFVSPTLFRVIRLARIGRVLRLIKGAKGIRTLLFAL</sequence>
<comment type="subcellular location">
    <subcellularLocation>
        <location evidence="1">Membrane</location>
        <topology evidence="1">Multi-pass membrane protein</topology>
    </subcellularLocation>
</comment>
<feature type="compositionally biased region" description="Acidic residues" evidence="12">
    <location>
        <begin position="801"/>
        <end position="825"/>
    </location>
</feature>
<feature type="domain" description="Ion transport" evidence="14">
    <location>
        <begin position="894"/>
        <end position="1167"/>
    </location>
</feature>
<dbReference type="Proteomes" id="UP001558613">
    <property type="component" value="Unassembled WGS sequence"/>
</dbReference>
<feature type="transmembrane region" description="Helical" evidence="13">
    <location>
        <begin position="158"/>
        <end position="177"/>
    </location>
</feature>
<dbReference type="SUPFAM" id="SSF81324">
    <property type="entry name" value="Voltage-gated potassium channels"/>
    <property type="match status" value="4"/>
</dbReference>
<dbReference type="Pfam" id="PF00520">
    <property type="entry name" value="Ion_trans"/>
    <property type="match status" value="4"/>
</dbReference>
<gene>
    <name evidence="16" type="ORF">QQF64_004288</name>
</gene>
<feature type="transmembrane region" description="Helical" evidence="13">
    <location>
        <begin position="681"/>
        <end position="704"/>
    </location>
</feature>
<feature type="transmembrane region" description="Helical" evidence="13">
    <location>
        <begin position="934"/>
        <end position="952"/>
    </location>
</feature>
<dbReference type="InterPro" id="IPR027359">
    <property type="entry name" value="Volt_channel_dom_sf"/>
</dbReference>
<feature type="transmembrane region" description="Helical" evidence="13">
    <location>
        <begin position="295"/>
        <end position="320"/>
    </location>
</feature>
<feature type="region of interest" description="Disordered" evidence="12">
    <location>
        <begin position="352"/>
        <end position="376"/>
    </location>
</feature>
<dbReference type="Gene3D" id="1.20.120.350">
    <property type="entry name" value="Voltage-gated potassium channels. Chain C"/>
    <property type="match status" value="4"/>
</dbReference>
<keyword evidence="5" id="KW-0851">Voltage-gated channel</keyword>
<evidence type="ECO:0000259" key="15">
    <source>
        <dbReference type="Pfam" id="PF06512"/>
    </source>
</evidence>
<evidence type="ECO:0000256" key="3">
    <source>
        <dbReference type="ARBA" id="ARBA00022461"/>
    </source>
</evidence>
<feature type="transmembrane region" description="Helical" evidence="13">
    <location>
        <begin position="1216"/>
        <end position="1234"/>
    </location>
</feature>
<feature type="region of interest" description="Disordered" evidence="12">
    <location>
        <begin position="32"/>
        <end position="54"/>
    </location>
</feature>
<evidence type="ECO:0000256" key="1">
    <source>
        <dbReference type="ARBA" id="ARBA00004141"/>
    </source>
</evidence>
<dbReference type="CDD" id="cd13433">
    <property type="entry name" value="Na_channel_gate"/>
    <property type="match status" value="1"/>
</dbReference>
<feature type="domain" description="Ion transport" evidence="14">
    <location>
        <begin position="94"/>
        <end position="326"/>
    </location>
</feature>
<evidence type="ECO:0000259" key="14">
    <source>
        <dbReference type="Pfam" id="PF00520"/>
    </source>
</evidence>
<feature type="compositionally biased region" description="Polar residues" evidence="12">
    <location>
        <begin position="357"/>
        <end position="374"/>
    </location>
</feature>
<evidence type="ECO:0000256" key="12">
    <source>
        <dbReference type="SAM" id="MobiDB-lite"/>
    </source>
</evidence>
<keyword evidence="10" id="KW-0739">Sodium transport</keyword>
<reference evidence="16 17" key="1">
    <citation type="submission" date="2023-09" db="EMBL/GenBank/DDBJ databases">
        <authorList>
            <person name="Wang M."/>
        </authorList>
    </citation>
    <scope>NUCLEOTIDE SEQUENCE [LARGE SCALE GENOMIC DNA]</scope>
    <source>
        <strain evidence="16">GT-2023</strain>
        <tissue evidence="16">Liver</tissue>
    </source>
</reference>
<keyword evidence="2" id="KW-0813">Transport</keyword>
<evidence type="ECO:0000256" key="7">
    <source>
        <dbReference type="ARBA" id="ARBA00023053"/>
    </source>
</evidence>
<evidence type="ECO:0000256" key="8">
    <source>
        <dbReference type="ARBA" id="ARBA00023065"/>
    </source>
</evidence>
<feature type="transmembrane region" description="Helical" evidence="13">
    <location>
        <begin position="189"/>
        <end position="207"/>
    </location>
</feature>
<feature type="transmembrane region" description="Helical" evidence="13">
    <location>
        <begin position="972"/>
        <end position="991"/>
    </location>
</feature>
<protein>
    <submittedName>
        <fullName evidence="16">Uncharacterized protein</fullName>
    </submittedName>
</protein>
<feature type="transmembrane region" description="Helical" evidence="13">
    <location>
        <begin position="1011"/>
        <end position="1037"/>
    </location>
</feature>
<keyword evidence="7" id="KW-0915">Sodium</keyword>
<comment type="caution">
    <text evidence="16">The sequence shown here is derived from an EMBL/GenBank/DDBJ whole genome shotgun (WGS) entry which is preliminary data.</text>
</comment>
<feature type="transmembrane region" description="Helical" evidence="13">
    <location>
        <begin position="213"/>
        <end position="235"/>
    </location>
</feature>
<feature type="domain" description="Ion transport" evidence="14">
    <location>
        <begin position="487"/>
        <end position="709"/>
    </location>
</feature>
<feature type="transmembrane region" description="Helical" evidence="13">
    <location>
        <begin position="94"/>
        <end position="113"/>
    </location>
</feature>
<keyword evidence="3" id="KW-0894">Sodium channel</keyword>
<feature type="domain" description="Ion transport" evidence="14">
    <location>
        <begin position="1215"/>
        <end position="1337"/>
    </location>
</feature>